<dbReference type="AlphaFoldDB" id="A0A1I4CTD0"/>
<evidence type="ECO:0000256" key="14">
    <source>
        <dbReference type="ARBA" id="ARBA00025830"/>
    </source>
</evidence>
<dbReference type="OrthoDB" id="466272at2"/>
<accession>A0A1I4CTD0</accession>
<organism evidence="17 18">
    <name type="scientific">Methylocapsa palsarum</name>
    <dbReference type="NCBI Taxonomy" id="1612308"/>
    <lineage>
        <taxon>Bacteria</taxon>
        <taxon>Pseudomonadati</taxon>
        <taxon>Pseudomonadota</taxon>
        <taxon>Alphaproteobacteria</taxon>
        <taxon>Hyphomicrobiales</taxon>
        <taxon>Beijerinckiaceae</taxon>
        <taxon>Methylocapsa</taxon>
    </lineage>
</organism>
<evidence type="ECO:0000256" key="10">
    <source>
        <dbReference type="ARBA" id="ARBA00023136"/>
    </source>
</evidence>
<gene>
    <name evidence="15" type="primary">atpF</name>
    <name evidence="17" type="ORF">SAMN05444581_12813</name>
</gene>
<evidence type="ECO:0000256" key="13">
    <source>
        <dbReference type="ARBA" id="ARBA00025614"/>
    </source>
</evidence>
<keyword evidence="6 15" id="KW-0812">Transmembrane</keyword>
<comment type="similarity">
    <text evidence="2 15">Belongs to the ATPase B chain family.</text>
</comment>
<proteinExistence type="inferred from homology"/>
<comment type="subunit">
    <text evidence="14 15">F-type ATPases have 2 components, F(1) - the catalytic core - and F(0) - the membrane proton channel. F(1) has five subunits: alpha(3), beta(3), gamma(1), delta(1), epsilon(1). F(0) has three main subunits: a(1), b(2) and c(10-14). The alpha and beta chains form an alternating ring which encloses part of the gamma chain. F(1) is attached to F(0) by a central stalk formed by the gamma and epsilon chains, while a peripheral stalk is formed by the delta and b chains.</text>
</comment>
<keyword evidence="3 15" id="KW-0813">Transport</keyword>
<evidence type="ECO:0000313" key="18">
    <source>
        <dbReference type="Proteomes" id="UP000198755"/>
    </source>
</evidence>
<dbReference type="GO" id="GO:0046933">
    <property type="term" value="F:proton-transporting ATP synthase activity, rotational mechanism"/>
    <property type="evidence" value="ECO:0007669"/>
    <property type="project" value="UniProtKB-UniRule"/>
</dbReference>
<dbReference type="InterPro" id="IPR002146">
    <property type="entry name" value="ATP_synth_b/b'su_bac/chlpt"/>
</dbReference>
<dbReference type="GO" id="GO:0045259">
    <property type="term" value="C:proton-transporting ATP synthase complex"/>
    <property type="evidence" value="ECO:0007669"/>
    <property type="project" value="UniProtKB-KW"/>
</dbReference>
<evidence type="ECO:0000256" key="2">
    <source>
        <dbReference type="ARBA" id="ARBA00005513"/>
    </source>
</evidence>
<comment type="function">
    <text evidence="12 15">F(1)F(0) ATP synthase produces ATP from ADP in the presence of a proton or sodium gradient. F-type ATPases consist of two structural domains, F(1) containing the extramembraneous catalytic core and F(0) containing the membrane proton channel, linked together by a central stalk and a peripheral stalk. During catalysis, ATP synthesis in the catalytic domain of F(1) is coupled via a rotary mechanism of the central stalk subunits to proton translocation.</text>
</comment>
<keyword evidence="10 15" id="KW-0472">Membrane</keyword>
<evidence type="ECO:0000256" key="7">
    <source>
        <dbReference type="ARBA" id="ARBA00022781"/>
    </source>
</evidence>
<evidence type="ECO:0000256" key="12">
    <source>
        <dbReference type="ARBA" id="ARBA00025198"/>
    </source>
</evidence>
<dbReference type="RefSeq" id="WP_091686381.1">
    <property type="nucleotide sequence ID" value="NZ_FOSN01000028.1"/>
</dbReference>
<keyword evidence="9 15" id="KW-0406">Ion transport</keyword>
<keyword evidence="5 15" id="KW-0138">CF(0)</keyword>
<keyword evidence="8 15" id="KW-1133">Transmembrane helix</keyword>
<evidence type="ECO:0000313" key="17">
    <source>
        <dbReference type="EMBL" id="SFK84155.1"/>
    </source>
</evidence>
<evidence type="ECO:0000256" key="6">
    <source>
        <dbReference type="ARBA" id="ARBA00022692"/>
    </source>
</evidence>
<dbReference type="Proteomes" id="UP000198755">
    <property type="component" value="Unassembled WGS sequence"/>
</dbReference>
<dbReference type="PANTHER" id="PTHR33445:SF2">
    <property type="entry name" value="ATP SYNTHASE SUBUNIT B', CHLOROPLASTIC"/>
    <property type="match status" value="1"/>
</dbReference>
<sequence length="261" mass="29015">MLIDWFTVGAQALNFLILVWLLKRFLYKPILRAIDEREKRIAGELADAATQKAEAQQEREEFRRKNDALDKDHARLMDKAAAEAESEGKRLLNQARTESDEMRAKLLDSLQNEHLTLTQALVAKTQQEVFAIARKTLEDLAATSLEERMADVFVSRLHALSEAEKAALSPAGDSRDALIRSVYVLPPTQRALIEAAVKETIGAATQCRFVVAPDLISGIELTFNGFKLAWSIADYLASFEKSVGSILQQPKPDGRASRHAG</sequence>
<reference evidence="17 18" key="1">
    <citation type="submission" date="2016-10" db="EMBL/GenBank/DDBJ databases">
        <authorList>
            <person name="de Groot N.N."/>
        </authorList>
    </citation>
    <scope>NUCLEOTIDE SEQUENCE [LARGE SCALE GENOMIC DNA]</scope>
    <source>
        <strain evidence="17 18">NE2</strain>
    </source>
</reference>
<evidence type="ECO:0000256" key="9">
    <source>
        <dbReference type="ARBA" id="ARBA00023065"/>
    </source>
</evidence>
<keyword evidence="4 15" id="KW-1003">Cell membrane</keyword>
<dbReference type="HAMAP" id="MF_01398">
    <property type="entry name" value="ATP_synth_b_bprime"/>
    <property type="match status" value="1"/>
</dbReference>
<dbReference type="EMBL" id="FOSN01000028">
    <property type="protein sequence ID" value="SFK84155.1"/>
    <property type="molecule type" value="Genomic_DNA"/>
</dbReference>
<dbReference type="GO" id="GO:0005886">
    <property type="term" value="C:plasma membrane"/>
    <property type="evidence" value="ECO:0007669"/>
    <property type="project" value="UniProtKB-SubCell"/>
</dbReference>
<dbReference type="CDD" id="cd06503">
    <property type="entry name" value="ATP-synt_Fo_b"/>
    <property type="match status" value="1"/>
</dbReference>
<evidence type="ECO:0000256" key="5">
    <source>
        <dbReference type="ARBA" id="ARBA00022547"/>
    </source>
</evidence>
<dbReference type="NCBIfam" id="TIGR03321">
    <property type="entry name" value="alt_F1F0_F0_B"/>
    <property type="match status" value="1"/>
</dbReference>
<evidence type="ECO:0000256" key="16">
    <source>
        <dbReference type="SAM" id="Coils"/>
    </source>
</evidence>
<dbReference type="InterPro" id="IPR017707">
    <property type="entry name" value="Alt_ATP_synth_F0_bsu"/>
</dbReference>
<protein>
    <recommendedName>
        <fullName evidence="15">ATP synthase subunit b</fullName>
    </recommendedName>
    <alternativeName>
        <fullName evidence="15">ATP synthase F(0) sector subunit b</fullName>
    </alternativeName>
    <alternativeName>
        <fullName evidence="15">ATPase subunit I</fullName>
    </alternativeName>
    <alternativeName>
        <fullName evidence="15">F-type ATPase subunit b</fullName>
        <shortName evidence="15">F-ATPase subunit b</shortName>
    </alternativeName>
</protein>
<dbReference type="STRING" id="1612308.SAMN05444581_12813"/>
<comment type="function">
    <text evidence="13">Component of the F(0) channel, it forms part of the peripheral stalk, linking F(1) to F(0). The b'-subunit is a diverged and duplicated form of b found in plants and photosynthetic bacteria.</text>
</comment>
<feature type="coiled-coil region" evidence="16">
    <location>
        <begin position="45"/>
        <end position="101"/>
    </location>
</feature>
<feature type="transmembrane region" description="Helical" evidence="15">
    <location>
        <begin position="6"/>
        <end position="22"/>
    </location>
</feature>
<evidence type="ECO:0000256" key="4">
    <source>
        <dbReference type="ARBA" id="ARBA00022475"/>
    </source>
</evidence>
<name>A0A1I4CTD0_9HYPH</name>
<keyword evidence="7 15" id="KW-0375">Hydrogen ion transport</keyword>
<evidence type="ECO:0000256" key="15">
    <source>
        <dbReference type="HAMAP-Rule" id="MF_01398"/>
    </source>
</evidence>
<dbReference type="PANTHER" id="PTHR33445">
    <property type="entry name" value="ATP SYNTHASE SUBUNIT B', CHLOROPLASTIC"/>
    <property type="match status" value="1"/>
</dbReference>
<comment type="subcellular location">
    <subcellularLocation>
        <location evidence="1">Cell inner membrane</location>
        <topology evidence="1">Single-pass membrane protein</topology>
    </subcellularLocation>
    <subcellularLocation>
        <location evidence="15">Cell membrane</location>
        <topology evidence="15">Single-pass membrane protein</topology>
    </subcellularLocation>
</comment>
<dbReference type="InterPro" id="IPR050059">
    <property type="entry name" value="ATP_synthase_B_chain"/>
</dbReference>
<evidence type="ECO:0000256" key="8">
    <source>
        <dbReference type="ARBA" id="ARBA00022989"/>
    </source>
</evidence>
<keyword evidence="18" id="KW-1185">Reference proteome</keyword>
<evidence type="ECO:0000256" key="1">
    <source>
        <dbReference type="ARBA" id="ARBA00004377"/>
    </source>
</evidence>
<evidence type="ECO:0000256" key="3">
    <source>
        <dbReference type="ARBA" id="ARBA00022448"/>
    </source>
</evidence>
<dbReference type="Pfam" id="PF00430">
    <property type="entry name" value="ATP-synt_B"/>
    <property type="match status" value="1"/>
</dbReference>
<evidence type="ECO:0000256" key="11">
    <source>
        <dbReference type="ARBA" id="ARBA00023310"/>
    </source>
</evidence>
<keyword evidence="16" id="KW-0175">Coiled coil</keyword>
<dbReference type="GO" id="GO:0046961">
    <property type="term" value="F:proton-transporting ATPase activity, rotational mechanism"/>
    <property type="evidence" value="ECO:0007669"/>
    <property type="project" value="TreeGrafter"/>
</dbReference>
<keyword evidence="11 15" id="KW-0066">ATP synthesis</keyword>